<comment type="caution">
    <text evidence="13">The sequence shown here is derived from an EMBL/GenBank/DDBJ whole genome shotgun (WGS) entry which is preliminary data.</text>
</comment>
<keyword evidence="4 11" id="KW-0812">Transmembrane</keyword>
<feature type="repeat" description="TPR" evidence="9">
    <location>
        <begin position="84"/>
        <end position="117"/>
    </location>
</feature>
<evidence type="ECO:0000256" key="6">
    <source>
        <dbReference type="ARBA" id="ARBA00022989"/>
    </source>
</evidence>
<dbReference type="GO" id="GO:0046983">
    <property type="term" value="F:protein dimerization activity"/>
    <property type="evidence" value="ECO:0007669"/>
    <property type="project" value="InterPro"/>
</dbReference>
<dbReference type="GO" id="GO:0000155">
    <property type="term" value="F:phosphorelay sensor kinase activity"/>
    <property type="evidence" value="ECO:0007669"/>
    <property type="project" value="InterPro"/>
</dbReference>
<name>A0A369QM91_9BACT</name>
<evidence type="ECO:0000313" key="13">
    <source>
        <dbReference type="EMBL" id="RDC64357.1"/>
    </source>
</evidence>
<dbReference type="Pfam" id="PF02518">
    <property type="entry name" value="HATPase_c"/>
    <property type="match status" value="1"/>
</dbReference>
<dbReference type="InterPro" id="IPR011712">
    <property type="entry name" value="Sig_transdc_His_kin_sub3_dim/P"/>
</dbReference>
<dbReference type="PROSITE" id="PS50109">
    <property type="entry name" value="HIS_KIN"/>
    <property type="match status" value="1"/>
</dbReference>
<evidence type="ECO:0000256" key="11">
    <source>
        <dbReference type="SAM" id="Phobius"/>
    </source>
</evidence>
<keyword evidence="5" id="KW-0418">Kinase</keyword>
<dbReference type="Proteomes" id="UP000253919">
    <property type="component" value="Unassembled WGS sequence"/>
</dbReference>
<feature type="repeat" description="TPR" evidence="9">
    <location>
        <begin position="204"/>
        <end position="237"/>
    </location>
</feature>
<evidence type="ECO:0000256" key="7">
    <source>
        <dbReference type="ARBA" id="ARBA00023012"/>
    </source>
</evidence>
<feature type="transmembrane region" description="Helical" evidence="11">
    <location>
        <begin position="395"/>
        <end position="417"/>
    </location>
</feature>
<dbReference type="Gene3D" id="1.25.40.10">
    <property type="entry name" value="Tetratricopeptide repeat domain"/>
    <property type="match status" value="2"/>
</dbReference>
<accession>A0A369QM91</accession>
<dbReference type="Gene3D" id="1.20.5.1930">
    <property type="match status" value="1"/>
</dbReference>
<feature type="domain" description="Histidine kinase" evidence="12">
    <location>
        <begin position="558"/>
        <end position="646"/>
    </location>
</feature>
<evidence type="ECO:0000256" key="4">
    <source>
        <dbReference type="ARBA" id="ARBA00022692"/>
    </source>
</evidence>
<dbReference type="SMART" id="SM00028">
    <property type="entry name" value="TPR"/>
    <property type="match status" value="6"/>
</dbReference>
<dbReference type="PANTHER" id="PTHR24421">
    <property type="entry name" value="NITRATE/NITRITE SENSOR PROTEIN NARX-RELATED"/>
    <property type="match status" value="1"/>
</dbReference>
<protein>
    <submittedName>
        <fullName evidence="13">Tetratricopeptide repeat protein</fullName>
    </submittedName>
</protein>
<dbReference type="InterPro" id="IPR036890">
    <property type="entry name" value="HATPase_C_sf"/>
</dbReference>
<dbReference type="Gene3D" id="3.30.565.10">
    <property type="entry name" value="Histidine kinase-like ATPase, C-terminal domain"/>
    <property type="match status" value="1"/>
</dbReference>
<keyword evidence="10" id="KW-0175">Coiled coil</keyword>
<keyword evidence="7" id="KW-0902">Two-component regulatory system</keyword>
<reference evidence="13 14" key="1">
    <citation type="submission" date="2018-04" db="EMBL/GenBank/DDBJ databases">
        <title>Adhaeribacter sp. HMF7616 genome sequencing and assembly.</title>
        <authorList>
            <person name="Kang H."/>
            <person name="Kang J."/>
            <person name="Cha I."/>
            <person name="Kim H."/>
            <person name="Joh K."/>
        </authorList>
    </citation>
    <scope>NUCLEOTIDE SEQUENCE [LARGE SCALE GENOMIC DNA]</scope>
    <source>
        <strain evidence="13 14">HMF7616</strain>
    </source>
</reference>
<dbReference type="Pfam" id="PF07730">
    <property type="entry name" value="HisKA_3"/>
    <property type="match status" value="1"/>
</dbReference>
<sequence length="669" mass="76321">MRLLGLSCTNVHKNLKILVVLLFVHVPLLSFSLDLPKPKPDSNWVKQMLDSGAVIETSNPQAAIKLYNQINQISKQINYPLGQAKALHYSGIVYSDRSNYPAALIRYRKALQIYRKLNYKRGIGACYTNMGNLYRYQSKFDSALIHYQFSIDFFKKYRQWDALALAYGNAGGIFMQMQQPEKAKLYFTPGLLYAEQAGDSSLVSRALINQGTVLIKLNKMKEAVDTYNKALKIAAKIDDYYALYLANINLADYYKQKKQYTKAIDYGQKSLTWALKLDTPYDVADIKRIIGDLYLANNNPEKAQTFYLQAISVSEKIKAPEISAAAYAALQELYAIRKDYQKAYKYQKLAQQYQDSMLGEKQLKFLNELEVKYQTAQKDKELVQKQLQLQKNQQFIVYSVGAAVIALLVALLLYLHFRHKNKAYLRQLKEVEQEKEIMVLQALMQGEEKERTRIARDLHDEVAGMLAAAKMHMNALVLQAKEIIQHKGYHQVVDLLDEATISVRKTAHNLMPEVLMQHGLDEALRRFCSNISNDKLLVVAYYSWGDFERFAPNFELSVYRIVQELLNNIIKHAQASEAMVQLTLQDHMLSITIEDNGVGFDPAKLSQKGTGMSSIKSRVHALQGKIDIDSEPGQGVSTYLEFETKPYALQPKAEEVKEKQIHLAAKTII</sequence>
<evidence type="ECO:0000313" key="14">
    <source>
        <dbReference type="Proteomes" id="UP000253919"/>
    </source>
</evidence>
<evidence type="ECO:0000256" key="10">
    <source>
        <dbReference type="SAM" id="Coils"/>
    </source>
</evidence>
<keyword evidence="14" id="KW-1185">Reference proteome</keyword>
<dbReference type="InterPro" id="IPR019734">
    <property type="entry name" value="TPR_rpt"/>
</dbReference>
<proteinExistence type="predicted"/>
<dbReference type="InterPro" id="IPR005467">
    <property type="entry name" value="His_kinase_dom"/>
</dbReference>
<dbReference type="Pfam" id="PF13424">
    <property type="entry name" value="TPR_12"/>
    <property type="match status" value="2"/>
</dbReference>
<evidence type="ECO:0000259" key="12">
    <source>
        <dbReference type="PROSITE" id="PS50109"/>
    </source>
</evidence>
<evidence type="ECO:0000256" key="5">
    <source>
        <dbReference type="ARBA" id="ARBA00022777"/>
    </source>
</evidence>
<dbReference type="InterPro" id="IPR011990">
    <property type="entry name" value="TPR-like_helical_dom_sf"/>
</dbReference>
<gene>
    <name evidence="13" type="ORF">AHMF7616_02970</name>
</gene>
<evidence type="ECO:0000256" key="3">
    <source>
        <dbReference type="ARBA" id="ARBA00022679"/>
    </source>
</evidence>
<keyword evidence="9" id="KW-0802">TPR repeat</keyword>
<dbReference type="Pfam" id="PF13181">
    <property type="entry name" value="TPR_8"/>
    <property type="match status" value="1"/>
</dbReference>
<dbReference type="InterPro" id="IPR050482">
    <property type="entry name" value="Sensor_HK_TwoCompSys"/>
</dbReference>
<dbReference type="PANTHER" id="PTHR24421:SF37">
    <property type="entry name" value="SENSOR HISTIDINE KINASE NARS"/>
    <property type="match status" value="1"/>
</dbReference>
<keyword evidence="8 11" id="KW-0472">Membrane</keyword>
<dbReference type="InterPro" id="IPR003594">
    <property type="entry name" value="HATPase_dom"/>
</dbReference>
<organism evidence="13 14">
    <name type="scientific">Adhaeribacter pallidiroseus</name>
    <dbReference type="NCBI Taxonomy" id="2072847"/>
    <lineage>
        <taxon>Bacteria</taxon>
        <taxon>Pseudomonadati</taxon>
        <taxon>Bacteroidota</taxon>
        <taxon>Cytophagia</taxon>
        <taxon>Cytophagales</taxon>
        <taxon>Hymenobacteraceae</taxon>
        <taxon>Adhaeribacter</taxon>
    </lineage>
</organism>
<evidence type="ECO:0000256" key="9">
    <source>
        <dbReference type="PROSITE-ProRule" id="PRU00339"/>
    </source>
</evidence>
<evidence type="ECO:0000256" key="8">
    <source>
        <dbReference type="ARBA" id="ARBA00023136"/>
    </source>
</evidence>
<feature type="coiled-coil region" evidence="10">
    <location>
        <begin position="366"/>
        <end position="393"/>
    </location>
</feature>
<evidence type="ECO:0000256" key="1">
    <source>
        <dbReference type="ARBA" id="ARBA00004651"/>
    </source>
</evidence>
<dbReference type="AlphaFoldDB" id="A0A369QM91"/>
<dbReference type="SUPFAM" id="SSF55874">
    <property type="entry name" value="ATPase domain of HSP90 chaperone/DNA topoisomerase II/histidine kinase"/>
    <property type="match status" value="1"/>
</dbReference>
<evidence type="ECO:0000256" key="2">
    <source>
        <dbReference type="ARBA" id="ARBA00022475"/>
    </source>
</evidence>
<comment type="subcellular location">
    <subcellularLocation>
        <location evidence="1">Cell membrane</location>
        <topology evidence="1">Multi-pass membrane protein</topology>
    </subcellularLocation>
</comment>
<keyword evidence="3" id="KW-0808">Transferase</keyword>
<dbReference type="PROSITE" id="PS50005">
    <property type="entry name" value="TPR"/>
    <property type="match status" value="2"/>
</dbReference>
<dbReference type="SUPFAM" id="SSF48452">
    <property type="entry name" value="TPR-like"/>
    <property type="match status" value="2"/>
</dbReference>
<keyword evidence="6 11" id="KW-1133">Transmembrane helix</keyword>
<dbReference type="SMART" id="SM00387">
    <property type="entry name" value="HATPase_c"/>
    <property type="match status" value="1"/>
</dbReference>
<keyword evidence="2" id="KW-1003">Cell membrane</keyword>
<dbReference type="CDD" id="cd16917">
    <property type="entry name" value="HATPase_UhpB-NarQ-NarX-like"/>
    <property type="match status" value="1"/>
</dbReference>
<dbReference type="EMBL" id="QASA01000001">
    <property type="protein sequence ID" value="RDC64357.1"/>
    <property type="molecule type" value="Genomic_DNA"/>
</dbReference>
<dbReference type="GO" id="GO:0005886">
    <property type="term" value="C:plasma membrane"/>
    <property type="evidence" value="ECO:0007669"/>
    <property type="project" value="UniProtKB-SubCell"/>
</dbReference>